<dbReference type="Proteomes" id="UP000199648">
    <property type="component" value="Unassembled WGS sequence"/>
</dbReference>
<dbReference type="EMBL" id="FMWD01000002">
    <property type="protein sequence ID" value="SCZ51888.1"/>
    <property type="molecule type" value="Genomic_DNA"/>
</dbReference>
<dbReference type="RefSeq" id="WP_092992513.1">
    <property type="nucleotide sequence ID" value="NZ_FMWD01000002.1"/>
</dbReference>
<accession>A0A1G5PR59</accession>
<organism evidence="1 2">
    <name type="scientific">Thiohalomonas denitrificans</name>
    <dbReference type="NCBI Taxonomy" id="415747"/>
    <lineage>
        <taxon>Bacteria</taxon>
        <taxon>Pseudomonadati</taxon>
        <taxon>Pseudomonadota</taxon>
        <taxon>Gammaproteobacteria</taxon>
        <taxon>Thiohalomonadales</taxon>
        <taxon>Thiohalomonadaceae</taxon>
        <taxon>Thiohalomonas</taxon>
    </lineage>
</organism>
<sequence length="120" mass="13098">MKFHQVPLGKRFEYRNEPYYKTAPLLGTQEQTGQQRVIPRSAQVTLAGDERKVATGSGRESTATLNTEVVLSALDDFQSTCLAGLSTLLGAGQLEYASSIFDRARADFCRALSDAPLAKK</sequence>
<proteinExistence type="predicted"/>
<name>A0A1G5PR59_9GAMM</name>
<protein>
    <submittedName>
        <fullName evidence="1">Uncharacterized protein</fullName>
    </submittedName>
</protein>
<gene>
    <name evidence="1" type="ORF">SAMN03097708_00614</name>
</gene>
<reference evidence="1 2" key="1">
    <citation type="submission" date="2016-10" db="EMBL/GenBank/DDBJ databases">
        <authorList>
            <person name="de Groot N.N."/>
        </authorList>
    </citation>
    <scope>NUCLEOTIDE SEQUENCE [LARGE SCALE GENOMIC DNA]</scope>
    <source>
        <strain evidence="1 2">HLD2</strain>
    </source>
</reference>
<evidence type="ECO:0000313" key="2">
    <source>
        <dbReference type="Proteomes" id="UP000199648"/>
    </source>
</evidence>
<keyword evidence="2" id="KW-1185">Reference proteome</keyword>
<evidence type="ECO:0000313" key="1">
    <source>
        <dbReference type="EMBL" id="SCZ51888.1"/>
    </source>
</evidence>
<dbReference type="AlphaFoldDB" id="A0A1G5PR59"/>
<dbReference type="OrthoDB" id="9181667at2"/>